<evidence type="ECO:0000256" key="2">
    <source>
        <dbReference type="ARBA" id="ARBA00009773"/>
    </source>
</evidence>
<reference evidence="7" key="2">
    <citation type="submission" date="2020-09" db="EMBL/GenBank/DDBJ databases">
        <authorList>
            <person name="Sun Q."/>
            <person name="Kim S."/>
        </authorList>
    </citation>
    <scope>NUCLEOTIDE SEQUENCE</scope>
    <source>
        <strain evidence="7">KCTC 23714</strain>
    </source>
</reference>
<organism evidence="7 8">
    <name type="scientific">Gemmobacter lanyuensis</name>
    <dbReference type="NCBI Taxonomy" id="1054497"/>
    <lineage>
        <taxon>Bacteria</taxon>
        <taxon>Pseudomonadati</taxon>
        <taxon>Pseudomonadota</taxon>
        <taxon>Alphaproteobacteria</taxon>
        <taxon>Rhodobacterales</taxon>
        <taxon>Paracoccaceae</taxon>
        <taxon>Gemmobacter</taxon>
    </lineage>
</organism>
<dbReference type="AlphaFoldDB" id="A0A918IZJ2"/>
<feature type="transmembrane region" description="Helical" evidence="6">
    <location>
        <begin position="230"/>
        <end position="255"/>
    </location>
</feature>
<dbReference type="GO" id="GO:0055085">
    <property type="term" value="P:transmembrane transport"/>
    <property type="evidence" value="ECO:0007669"/>
    <property type="project" value="TreeGrafter"/>
</dbReference>
<dbReference type="PANTHER" id="PTHR21716:SF64">
    <property type="entry name" value="AI-2 TRANSPORT PROTEIN TQSA"/>
    <property type="match status" value="1"/>
</dbReference>
<accession>A0A918IZJ2</accession>
<evidence type="ECO:0000256" key="3">
    <source>
        <dbReference type="ARBA" id="ARBA00022692"/>
    </source>
</evidence>
<evidence type="ECO:0000313" key="8">
    <source>
        <dbReference type="Proteomes" id="UP000628984"/>
    </source>
</evidence>
<evidence type="ECO:0000313" key="7">
    <source>
        <dbReference type="EMBL" id="GGW36014.1"/>
    </source>
</evidence>
<feature type="transmembrane region" description="Helical" evidence="6">
    <location>
        <begin position="262"/>
        <end position="282"/>
    </location>
</feature>
<feature type="transmembrane region" description="Helical" evidence="6">
    <location>
        <begin position="197"/>
        <end position="224"/>
    </location>
</feature>
<feature type="transmembrane region" description="Helical" evidence="6">
    <location>
        <begin position="63"/>
        <end position="84"/>
    </location>
</feature>
<reference evidence="7" key="1">
    <citation type="journal article" date="2014" name="Int. J. Syst. Evol. Microbiol.">
        <title>Complete genome sequence of Corynebacterium casei LMG S-19264T (=DSM 44701T), isolated from a smear-ripened cheese.</title>
        <authorList>
            <consortium name="US DOE Joint Genome Institute (JGI-PGF)"/>
            <person name="Walter F."/>
            <person name="Albersmeier A."/>
            <person name="Kalinowski J."/>
            <person name="Ruckert C."/>
        </authorList>
    </citation>
    <scope>NUCLEOTIDE SEQUENCE</scope>
    <source>
        <strain evidence="7">KCTC 23714</strain>
    </source>
</reference>
<keyword evidence="5 6" id="KW-0472">Membrane</keyword>
<dbReference type="RefSeq" id="WP_189634272.1">
    <property type="nucleotide sequence ID" value="NZ_BMYQ01000008.1"/>
</dbReference>
<comment type="caution">
    <text evidence="7">The sequence shown here is derived from an EMBL/GenBank/DDBJ whole genome shotgun (WGS) entry which is preliminary data.</text>
</comment>
<gene>
    <name evidence="7" type="primary">perM</name>
    <name evidence="7" type="ORF">GCM10011452_25560</name>
</gene>
<comment type="similarity">
    <text evidence="2">Belongs to the autoinducer-2 exporter (AI-2E) (TC 2.A.86) family.</text>
</comment>
<protein>
    <submittedName>
        <fullName evidence="7">AI-2E family transporter</fullName>
    </submittedName>
</protein>
<dbReference type="Proteomes" id="UP000628984">
    <property type="component" value="Unassembled WGS sequence"/>
</dbReference>
<dbReference type="Pfam" id="PF01594">
    <property type="entry name" value="AI-2E_transport"/>
    <property type="match status" value="1"/>
</dbReference>
<evidence type="ECO:0000256" key="1">
    <source>
        <dbReference type="ARBA" id="ARBA00004141"/>
    </source>
</evidence>
<sequence>MALPAREQVKYWGLAAALLLVVLWLLGNVILPFIVGGAIAYFMDPVADRLERAGLSRPAATGLISVLALLAGVLLALAVLPMLFKQLTDLINQAPEIFRRLQAFMVERFPQLQDETSTMRQTLENIGTVIQSRGGELANTLIGSAMGVLNALLFIVVVPVVAFYLLLDWDPMVARVDEILPRDHAPMIRRLAREIDIVLAAFVRGQMSVCMVLGTFYAVALMIAGLDYGLIVGAIAGAITFIPYVGALIGGALAIGLALFQFWGDWLSIGIVAGIFAVGQFLEGNVITPKLVGNSVGLHPVWLLFALSAFGTLFGFVGMLVAVPVAAAMGVLARFAIEQYKTSRLYTGLQGTGSDQDPGEPSA</sequence>
<dbReference type="GO" id="GO:0016020">
    <property type="term" value="C:membrane"/>
    <property type="evidence" value="ECO:0007669"/>
    <property type="project" value="UniProtKB-SubCell"/>
</dbReference>
<keyword evidence="4 6" id="KW-1133">Transmembrane helix</keyword>
<feature type="transmembrane region" description="Helical" evidence="6">
    <location>
        <begin position="12"/>
        <end position="42"/>
    </location>
</feature>
<evidence type="ECO:0000256" key="4">
    <source>
        <dbReference type="ARBA" id="ARBA00022989"/>
    </source>
</evidence>
<dbReference type="EMBL" id="BMYQ01000008">
    <property type="protein sequence ID" value="GGW36014.1"/>
    <property type="molecule type" value="Genomic_DNA"/>
</dbReference>
<feature type="transmembrane region" description="Helical" evidence="6">
    <location>
        <begin position="302"/>
        <end position="335"/>
    </location>
</feature>
<keyword evidence="3 6" id="KW-0812">Transmembrane</keyword>
<evidence type="ECO:0000256" key="6">
    <source>
        <dbReference type="SAM" id="Phobius"/>
    </source>
</evidence>
<dbReference type="InterPro" id="IPR002549">
    <property type="entry name" value="AI-2E-like"/>
</dbReference>
<dbReference type="PANTHER" id="PTHR21716">
    <property type="entry name" value="TRANSMEMBRANE PROTEIN"/>
    <property type="match status" value="1"/>
</dbReference>
<keyword evidence="8" id="KW-1185">Reference proteome</keyword>
<evidence type="ECO:0000256" key="5">
    <source>
        <dbReference type="ARBA" id="ARBA00023136"/>
    </source>
</evidence>
<name>A0A918IZJ2_9RHOB</name>
<comment type="subcellular location">
    <subcellularLocation>
        <location evidence="1">Membrane</location>
        <topology evidence="1">Multi-pass membrane protein</topology>
    </subcellularLocation>
</comment>
<feature type="transmembrane region" description="Helical" evidence="6">
    <location>
        <begin position="141"/>
        <end position="167"/>
    </location>
</feature>
<proteinExistence type="inferred from homology"/>